<dbReference type="Proteomes" id="UP000184052">
    <property type="component" value="Unassembled WGS sequence"/>
</dbReference>
<dbReference type="EMBL" id="FQZL01000020">
    <property type="protein sequence ID" value="SHJ43305.1"/>
    <property type="molecule type" value="Genomic_DNA"/>
</dbReference>
<gene>
    <name evidence="1" type="ORF">SAMN02745751_02558</name>
</gene>
<name>A0A1M6J9D5_9FIRM</name>
<protein>
    <submittedName>
        <fullName evidence="1">Uncharacterized protein</fullName>
    </submittedName>
</protein>
<keyword evidence="2" id="KW-1185">Reference proteome</keyword>
<evidence type="ECO:0000313" key="1">
    <source>
        <dbReference type="EMBL" id="SHJ43305.1"/>
    </source>
</evidence>
<accession>A0A1M6J9D5</accession>
<dbReference type="AlphaFoldDB" id="A0A1M6J9D5"/>
<dbReference type="RefSeq" id="WP_073049968.1">
    <property type="nucleotide sequence ID" value="NZ_FQZL01000020.1"/>
</dbReference>
<proteinExistence type="predicted"/>
<reference evidence="1 2" key="1">
    <citation type="submission" date="2016-11" db="EMBL/GenBank/DDBJ databases">
        <authorList>
            <person name="Jaros S."/>
            <person name="Januszkiewicz K."/>
            <person name="Wedrychowicz H."/>
        </authorList>
    </citation>
    <scope>NUCLEOTIDE SEQUENCE [LARGE SCALE GENOMIC DNA]</scope>
    <source>
        <strain evidence="1 2">DSM 17477</strain>
    </source>
</reference>
<sequence>MGERLSVLCKNCLFTEEFELGKENESEYSIQELINNFIDDKKVKKSILKRSKYNIPILDMKHEILICSKCGNMKGKTVIEFADGYITRYCCEKCGHELESFDYHEIRKAACPDCNEKALMVKEHIFWG</sequence>
<organism evidence="1 2">
    <name type="scientific">Dethiosulfatibacter aminovorans DSM 17477</name>
    <dbReference type="NCBI Taxonomy" id="1121476"/>
    <lineage>
        <taxon>Bacteria</taxon>
        <taxon>Bacillati</taxon>
        <taxon>Bacillota</taxon>
        <taxon>Tissierellia</taxon>
        <taxon>Dethiosulfatibacter</taxon>
    </lineage>
</organism>
<evidence type="ECO:0000313" key="2">
    <source>
        <dbReference type="Proteomes" id="UP000184052"/>
    </source>
</evidence>